<keyword evidence="8 9" id="KW-0539">Nucleus</keyword>
<name>A0A6P8CM98_PUNGR</name>
<dbReference type="InterPro" id="IPR055207">
    <property type="entry name" value="POLR3C_WHD"/>
</dbReference>
<evidence type="ECO:0000259" key="10">
    <source>
        <dbReference type="Pfam" id="PF05645"/>
    </source>
</evidence>
<dbReference type="InterPro" id="IPR036390">
    <property type="entry name" value="WH_DNA-bd_sf"/>
</dbReference>
<comment type="similarity">
    <text evidence="3 9">Belongs to the eukaryotic RPC3/POLR3C RNA polymerase subunit family.</text>
</comment>
<evidence type="ECO:0000313" key="14">
    <source>
        <dbReference type="RefSeq" id="XP_031383484.1"/>
    </source>
</evidence>
<dbReference type="GO" id="GO:0005666">
    <property type="term" value="C:RNA polymerase III complex"/>
    <property type="evidence" value="ECO:0007669"/>
    <property type="project" value="UniProtKB-UniRule"/>
</dbReference>
<feature type="domain" description="RNA polymerase III Rpc82 C -terminal" evidence="10">
    <location>
        <begin position="154"/>
        <end position="362"/>
    </location>
</feature>
<dbReference type="InterPro" id="IPR039748">
    <property type="entry name" value="RPC3"/>
</dbReference>
<dbReference type="GeneID" id="116197469"/>
<proteinExistence type="inferred from homology"/>
<dbReference type="Pfam" id="PF08221">
    <property type="entry name" value="HTH_9"/>
    <property type="match status" value="1"/>
</dbReference>
<evidence type="ECO:0000256" key="6">
    <source>
        <dbReference type="ARBA" id="ARBA00022478"/>
    </source>
</evidence>
<keyword evidence="6 9" id="KW-0240">DNA-directed RNA polymerase</keyword>
<reference evidence="14" key="2">
    <citation type="submission" date="2025-08" db="UniProtKB">
        <authorList>
            <consortium name="RefSeq"/>
        </authorList>
    </citation>
    <scope>IDENTIFICATION</scope>
    <source>
        <tissue evidence="14">Leaf</tissue>
    </source>
</reference>
<accession>A0A6P8CM98</accession>
<evidence type="ECO:0000256" key="1">
    <source>
        <dbReference type="ARBA" id="ARBA00004123"/>
    </source>
</evidence>
<protein>
    <recommendedName>
        <fullName evidence="5 9">DNA-directed RNA polymerase III subunit RPC3</fullName>
        <shortName evidence="9">RNA polymerase III subunit C3</shortName>
    </recommendedName>
</protein>
<feature type="domain" description="DNA-directed RNA polymerase III subunit RPC3 winged-helix" evidence="12">
    <location>
        <begin position="370"/>
        <end position="432"/>
    </location>
</feature>
<dbReference type="FunFam" id="1.10.10.10:FF:000218">
    <property type="entry name" value="DNA-directed RNA polymerase III subunit RPC3"/>
    <property type="match status" value="1"/>
</dbReference>
<dbReference type="PANTHER" id="PTHR12949">
    <property type="entry name" value="RNA POLYMERASE III DNA DIRECTED -RELATED"/>
    <property type="match status" value="1"/>
</dbReference>
<evidence type="ECO:0000313" key="13">
    <source>
        <dbReference type="Proteomes" id="UP000515151"/>
    </source>
</evidence>
<sequence>MATQWGIKYAVHIVSSHFGDLAAKICECLLRRGPLSQQNIARFLETPPSQVKTCLLLLIQQNLVQAFTAKDPGGHGDAVKQTTEYIALFDNIIHRTRFPKFIIVVSQELEKGCVELFEGLLQHGRLTLEKLIDRAKSGKHIQENSNIENAVRENLSKLVHAHFVERCPAIEPVLAPPSEDELAAKKRASRSLKIAAGPDIVQRVLEAAAPMESKRFLFMSDENCIDSEKAEASFVDVGEKRKHSLLASDSDLGIKEEVLWRANYEEFLRRFRHKACVENVRERLDDGAAIALSSMLEAGRRLESKLKTETSVSVSINAIYEEAMKAEVGRSMTLDDLRDYLTLLECQKGADESYSIDLKSILELAQNEEVESIVLKKYGKDSYRIFRLLSKEGHLVETDKISDTAFVDKKEAPKILYKLWKDEYVYMQKVTVMGNRQSQFVLWKVNKATLWKNVENDMYHAALNLSLRVAHEMEQGKELLSLPVEKRVGTLGEKVNRLRRIRLVLEESLSKLDDAIMLFHVF</sequence>
<reference evidence="13" key="1">
    <citation type="journal article" date="2020" name="Plant Biotechnol. J.">
        <title>The pomegranate (Punica granatum L.) draft genome dissects genetic divergence between soft- and hard-seeded cultivars.</title>
        <authorList>
            <person name="Luo X."/>
            <person name="Li H."/>
            <person name="Wu Z."/>
            <person name="Yao W."/>
            <person name="Zhao P."/>
            <person name="Cao D."/>
            <person name="Yu H."/>
            <person name="Li K."/>
            <person name="Poudel K."/>
            <person name="Zhao D."/>
            <person name="Zhang F."/>
            <person name="Xia X."/>
            <person name="Chen L."/>
            <person name="Wang Q."/>
            <person name="Jing D."/>
            <person name="Cao S."/>
        </authorList>
    </citation>
    <scope>NUCLEOTIDE SEQUENCE [LARGE SCALE GENOMIC DNA]</scope>
    <source>
        <strain evidence="13">cv. Tunisia</strain>
    </source>
</reference>
<comment type="similarity">
    <text evidence="2">Belongs to the RNA polymerase beta chain family.</text>
</comment>
<dbReference type="InterPro" id="IPR013197">
    <property type="entry name" value="RNA_pol_III_RPC82-rel_HTH"/>
</dbReference>
<comment type="subcellular location">
    <subcellularLocation>
        <location evidence="1 9">Nucleus</location>
    </subcellularLocation>
</comment>
<dbReference type="Proteomes" id="UP000515151">
    <property type="component" value="Chromosome 2"/>
</dbReference>
<dbReference type="PANTHER" id="PTHR12949:SF0">
    <property type="entry name" value="DNA-DIRECTED RNA POLYMERASE III SUBUNIT RPC3"/>
    <property type="match status" value="1"/>
</dbReference>
<comment type="function">
    <text evidence="9">DNA-dependent RNA polymerase catalyzes the transcription of DNA into RNA using the four ribonucleoside triphosphates as substrates. Specific core component of RNA polymerase III which synthesizes small RNAs, such as 5S rRNA and tRNAs.</text>
</comment>
<dbReference type="Pfam" id="PF05645">
    <property type="entry name" value="RNA_pol_Rpc82"/>
    <property type="match status" value="1"/>
</dbReference>
<evidence type="ECO:0000256" key="5">
    <source>
        <dbReference type="ARBA" id="ARBA00016689"/>
    </source>
</evidence>
<dbReference type="OrthoDB" id="272392at2759"/>
<dbReference type="AlphaFoldDB" id="A0A6P8CM98"/>
<dbReference type="SUPFAM" id="SSF46785">
    <property type="entry name" value="Winged helix' DNA-binding domain"/>
    <property type="match status" value="1"/>
</dbReference>
<dbReference type="InterPro" id="IPR036388">
    <property type="entry name" value="WH-like_DNA-bd_sf"/>
</dbReference>
<dbReference type="GO" id="GO:0003697">
    <property type="term" value="F:single-stranded DNA binding"/>
    <property type="evidence" value="ECO:0007669"/>
    <property type="project" value="UniProtKB-UniRule"/>
</dbReference>
<dbReference type="FunFam" id="1.10.10.10:FF:000515">
    <property type="entry name" value="DNA-directed RNA polymerase III subunit rpc3"/>
    <property type="match status" value="1"/>
</dbReference>
<dbReference type="Gene3D" id="1.10.10.10">
    <property type="entry name" value="Winged helix-like DNA-binding domain superfamily/Winged helix DNA-binding domain"/>
    <property type="match status" value="4"/>
</dbReference>
<dbReference type="Pfam" id="PF22536">
    <property type="entry name" value="WHD_POLR3C"/>
    <property type="match status" value="1"/>
</dbReference>
<dbReference type="GO" id="GO:0006351">
    <property type="term" value="P:DNA-templated transcription"/>
    <property type="evidence" value="ECO:0007669"/>
    <property type="project" value="InterPro"/>
</dbReference>
<evidence type="ECO:0000256" key="4">
    <source>
        <dbReference type="ARBA" id="ARBA00011206"/>
    </source>
</evidence>
<evidence type="ECO:0000256" key="2">
    <source>
        <dbReference type="ARBA" id="ARBA00006835"/>
    </source>
</evidence>
<organism evidence="13 14">
    <name type="scientific">Punica granatum</name>
    <name type="common">Pomegranate</name>
    <dbReference type="NCBI Taxonomy" id="22663"/>
    <lineage>
        <taxon>Eukaryota</taxon>
        <taxon>Viridiplantae</taxon>
        <taxon>Streptophyta</taxon>
        <taxon>Embryophyta</taxon>
        <taxon>Tracheophyta</taxon>
        <taxon>Spermatophyta</taxon>
        <taxon>Magnoliopsida</taxon>
        <taxon>eudicotyledons</taxon>
        <taxon>Gunneridae</taxon>
        <taxon>Pentapetalae</taxon>
        <taxon>rosids</taxon>
        <taxon>malvids</taxon>
        <taxon>Myrtales</taxon>
        <taxon>Lythraceae</taxon>
        <taxon>Punica</taxon>
    </lineage>
</organism>
<dbReference type="FunFam" id="1.10.10.10:FF:000420">
    <property type="entry name" value="RNA polymerase III subunit, putative"/>
    <property type="match status" value="1"/>
</dbReference>
<evidence type="ECO:0000256" key="7">
    <source>
        <dbReference type="ARBA" id="ARBA00023163"/>
    </source>
</evidence>
<evidence type="ECO:0000256" key="3">
    <source>
        <dbReference type="ARBA" id="ARBA00007206"/>
    </source>
</evidence>
<feature type="domain" description="RNA polymerase III subunit RPC82-related helix-turn-helix" evidence="11">
    <location>
        <begin position="9"/>
        <end position="68"/>
    </location>
</feature>
<gene>
    <name evidence="14" type="primary">LOC116197469</name>
</gene>
<dbReference type="InterPro" id="IPR008806">
    <property type="entry name" value="RNA_pol_III_Rpc82_C"/>
</dbReference>
<evidence type="ECO:0000256" key="9">
    <source>
        <dbReference type="RuleBase" id="RU367076"/>
    </source>
</evidence>
<evidence type="ECO:0000259" key="12">
    <source>
        <dbReference type="Pfam" id="PF22536"/>
    </source>
</evidence>
<comment type="subunit">
    <text evidence="4 9">Component of the RNA polymerase III (Pol III) complex consisting of 17 subunits.</text>
</comment>
<keyword evidence="7 9" id="KW-0804">Transcription</keyword>
<evidence type="ECO:0000259" key="11">
    <source>
        <dbReference type="Pfam" id="PF08221"/>
    </source>
</evidence>
<evidence type="ECO:0000256" key="8">
    <source>
        <dbReference type="ARBA" id="ARBA00023242"/>
    </source>
</evidence>
<keyword evidence="13" id="KW-1185">Reference proteome</keyword>
<dbReference type="RefSeq" id="XP_031383484.1">
    <property type="nucleotide sequence ID" value="XM_031527624.1"/>
</dbReference>